<dbReference type="Gene3D" id="2.60.40.1930">
    <property type="match status" value="1"/>
</dbReference>
<protein>
    <recommendedName>
        <fullName evidence="1">Alpha-2-macroglobulin bait region domain-containing protein</fullName>
    </recommendedName>
</protein>
<proteinExistence type="predicted"/>
<dbReference type="AlphaFoldDB" id="A0A401PZE5"/>
<dbReference type="GO" id="GO:0006956">
    <property type="term" value="P:complement activation"/>
    <property type="evidence" value="ECO:0007669"/>
    <property type="project" value="TreeGrafter"/>
</dbReference>
<name>A0A401PZE5_SCYTO</name>
<evidence type="ECO:0000313" key="3">
    <source>
        <dbReference type="Proteomes" id="UP000288216"/>
    </source>
</evidence>
<dbReference type="Gene3D" id="2.20.130.20">
    <property type="match status" value="1"/>
</dbReference>
<comment type="caution">
    <text evidence="2">The sequence shown here is derived from an EMBL/GenBank/DDBJ whole genome shotgun (WGS) entry which is preliminary data.</text>
</comment>
<accession>A0A401PZE5</accession>
<dbReference type="Proteomes" id="UP000288216">
    <property type="component" value="Unassembled WGS sequence"/>
</dbReference>
<feature type="domain" description="Alpha-2-macroglobulin bait region" evidence="1">
    <location>
        <begin position="120"/>
        <end position="258"/>
    </location>
</feature>
<dbReference type="InterPro" id="IPR011625">
    <property type="entry name" value="A2M_N_BRD"/>
</dbReference>
<dbReference type="OrthoDB" id="6359008at2759"/>
<dbReference type="PANTHER" id="PTHR11412">
    <property type="entry name" value="MACROGLOBULIN / COMPLEMENT"/>
    <property type="match status" value="1"/>
</dbReference>
<organism evidence="2 3">
    <name type="scientific">Scyliorhinus torazame</name>
    <name type="common">Cloudy catshark</name>
    <name type="synonym">Catulus torazame</name>
    <dbReference type="NCBI Taxonomy" id="75743"/>
    <lineage>
        <taxon>Eukaryota</taxon>
        <taxon>Metazoa</taxon>
        <taxon>Chordata</taxon>
        <taxon>Craniata</taxon>
        <taxon>Vertebrata</taxon>
        <taxon>Chondrichthyes</taxon>
        <taxon>Elasmobranchii</taxon>
        <taxon>Galeomorphii</taxon>
        <taxon>Galeoidea</taxon>
        <taxon>Carcharhiniformes</taxon>
        <taxon>Scyliorhinidae</taxon>
        <taxon>Scyliorhinus</taxon>
    </lineage>
</organism>
<dbReference type="InterPro" id="IPR050473">
    <property type="entry name" value="A2M/Complement_sys"/>
</dbReference>
<feature type="non-terminal residue" evidence="2">
    <location>
        <position position="1"/>
    </location>
</feature>
<dbReference type="GO" id="GO:0005615">
    <property type="term" value="C:extracellular space"/>
    <property type="evidence" value="ECO:0007669"/>
    <property type="project" value="TreeGrafter"/>
</dbReference>
<sequence>YREEKEKDPILNITINLTKTKRFFIPGAPFQIQACVTYLDGSPVSEARIKVGITSEDKYINVSKEEFTDSIGELGISFKVPENASKLHIKVTTENKARETEESSEIVVESLAHKTDKAYLSIELPNVWLYPGDIIYVTLSAFSLLNISDVNYYYYMVLNKGKLLHFERIGRSDNTSFPILITKDMVPYFRIVAYYITNIKGNKNIVSDSVRVEVEDLCSSKFQIQPALNTGNDQRDLLLSVFSDNVADVFIQAVDSQLYGPNKDMNTLQKVFYTKDLYDFGTSYGGGIDTAEVFEGAGLRFISDLMESTGLHETTTAPWKRGPLALPREAVGIMNTHHTIRPVYDHSWVWEIEETFGKKTYRLTSDIDPPNSWTISAFSISKEGEICIAKPLMMKMVDSIYSSIG</sequence>
<evidence type="ECO:0000259" key="1">
    <source>
        <dbReference type="SMART" id="SM01359"/>
    </source>
</evidence>
<dbReference type="Gene3D" id="6.10.270.10">
    <property type="match status" value="1"/>
</dbReference>
<reference evidence="2 3" key="1">
    <citation type="journal article" date="2018" name="Nat. Ecol. Evol.">
        <title>Shark genomes provide insights into elasmobranch evolution and the origin of vertebrates.</title>
        <authorList>
            <person name="Hara Y"/>
            <person name="Yamaguchi K"/>
            <person name="Onimaru K"/>
            <person name="Kadota M"/>
            <person name="Koyanagi M"/>
            <person name="Keeley SD"/>
            <person name="Tatsumi K"/>
            <person name="Tanaka K"/>
            <person name="Motone F"/>
            <person name="Kageyama Y"/>
            <person name="Nozu R"/>
            <person name="Adachi N"/>
            <person name="Nishimura O"/>
            <person name="Nakagawa R"/>
            <person name="Tanegashima C"/>
            <person name="Kiyatake I"/>
            <person name="Matsumoto R"/>
            <person name="Murakumo K"/>
            <person name="Nishida K"/>
            <person name="Terakita A"/>
            <person name="Kuratani S"/>
            <person name="Sato K"/>
            <person name="Hyodo S Kuraku.S."/>
        </authorList>
    </citation>
    <scope>NUCLEOTIDE SEQUENCE [LARGE SCALE GENOMIC DNA]</scope>
</reference>
<dbReference type="Pfam" id="PF17789">
    <property type="entry name" value="MG4"/>
    <property type="match status" value="1"/>
</dbReference>
<dbReference type="Pfam" id="PF07703">
    <property type="entry name" value="A2M_BRD"/>
    <property type="match status" value="1"/>
</dbReference>
<dbReference type="EMBL" id="BFAA01011799">
    <property type="protein sequence ID" value="GCB78527.1"/>
    <property type="molecule type" value="Genomic_DNA"/>
</dbReference>
<dbReference type="PANTHER" id="PTHR11412:SF86">
    <property type="entry name" value="COMPLEMENT C4-A-RELATED"/>
    <property type="match status" value="1"/>
</dbReference>
<dbReference type="InterPro" id="IPR040839">
    <property type="entry name" value="MG4"/>
</dbReference>
<keyword evidence="3" id="KW-1185">Reference proteome</keyword>
<gene>
    <name evidence="2" type="ORF">scyTo_0017749</name>
</gene>
<dbReference type="Gene3D" id="2.60.40.10">
    <property type="entry name" value="Immunoglobulins"/>
    <property type="match status" value="1"/>
</dbReference>
<dbReference type="OMA" id="HENDVQP"/>
<evidence type="ECO:0000313" key="2">
    <source>
        <dbReference type="EMBL" id="GCB78527.1"/>
    </source>
</evidence>
<dbReference type="InterPro" id="IPR013783">
    <property type="entry name" value="Ig-like_fold"/>
</dbReference>
<dbReference type="STRING" id="75743.A0A401PZE5"/>
<dbReference type="SMART" id="SM01359">
    <property type="entry name" value="A2M_N_2"/>
    <property type="match status" value="1"/>
</dbReference>